<dbReference type="EMBL" id="JBBPFD010000019">
    <property type="protein sequence ID" value="KAK7886120.1"/>
    <property type="molecule type" value="Genomic_DNA"/>
</dbReference>
<feature type="coiled-coil region" evidence="1">
    <location>
        <begin position="122"/>
        <end position="159"/>
    </location>
</feature>
<dbReference type="AlphaFoldDB" id="A0AAW0N186"/>
<feature type="compositionally biased region" description="Basic and acidic residues" evidence="2">
    <location>
        <begin position="1"/>
        <end position="20"/>
    </location>
</feature>
<proteinExistence type="predicted"/>
<protein>
    <submittedName>
        <fullName evidence="3">Uncharacterized protein</fullName>
    </submittedName>
</protein>
<comment type="caution">
    <text evidence="3">The sequence shown here is derived from an EMBL/GenBank/DDBJ whole genome shotgun (WGS) entry which is preliminary data.</text>
</comment>
<evidence type="ECO:0000313" key="3">
    <source>
        <dbReference type="EMBL" id="KAK7886120.1"/>
    </source>
</evidence>
<evidence type="ECO:0000313" key="4">
    <source>
        <dbReference type="Proteomes" id="UP001460270"/>
    </source>
</evidence>
<keyword evidence="1" id="KW-0175">Coiled coil</keyword>
<sequence length="194" mass="20935">MIKRSDELESRVQATEDSRDSLSTSLSDIASKVESLLSKSDTCESKLAAQSQAAEQAKTTFEQEIVALKTTVQKLQSSLTVADSQVKLVSEDSGLSSLVEDLSKRLEVIENSSAGSVRAEQLESLQSLVSSLERKAAKLEGHEEAISALQTALQETTQTLASLSTAPGVTKNMTNNNIPTCEVKKREGFWTVDL</sequence>
<feature type="region of interest" description="Disordered" evidence="2">
    <location>
        <begin position="1"/>
        <end position="24"/>
    </location>
</feature>
<organism evidence="3 4">
    <name type="scientific">Mugilogobius chulae</name>
    <name type="common">yellowstripe goby</name>
    <dbReference type="NCBI Taxonomy" id="88201"/>
    <lineage>
        <taxon>Eukaryota</taxon>
        <taxon>Metazoa</taxon>
        <taxon>Chordata</taxon>
        <taxon>Craniata</taxon>
        <taxon>Vertebrata</taxon>
        <taxon>Euteleostomi</taxon>
        <taxon>Actinopterygii</taxon>
        <taxon>Neopterygii</taxon>
        <taxon>Teleostei</taxon>
        <taxon>Neoteleostei</taxon>
        <taxon>Acanthomorphata</taxon>
        <taxon>Gobiaria</taxon>
        <taxon>Gobiiformes</taxon>
        <taxon>Gobioidei</taxon>
        <taxon>Gobiidae</taxon>
        <taxon>Gobionellinae</taxon>
        <taxon>Mugilogobius</taxon>
    </lineage>
</organism>
<evidence type="ECO:0000256" key="1">
    <source>
        <dbReference type="SAM" id="Coils"/>
    </source>
</evidence>
<accession>A0AAW0N186</accession>
<dbReference type="SUPFAM" id="SSF57997">
    <property type="entry name" value="Tropomyosin"/>
    <property type="match status" value="1"/>
</dbReference>
<dbReference type="Proteomes" id="UP001460270">
    <property type="component" value="Unassembled WGS sequence"/>
</dbReference>
<evidence type="ECO:0000256" key="2">
    <source>
        <dbReference type="SAM" id="MobiDB-lite"/>
    </source>
</evidence>
<reference evidence="4" key="1">
    <citation type="submission" date="2024-04" db="EMBL/GenBank/DDBJ databases">
        <title>Salinicola lusitanus LLJ914,a marine bacterium isolated from the Okinawa Trough.</title>
        <authorList>
            <person name="Li J."/>
        </authorList>
    </citation>
    <scope>NUCLEOTIDE SEQUENCE [LARGE SCALE GENOMIC DNA]</scope>
</reference>
<keyword evidence="4" id="KW-1185">Reference proteome</keyword>
<gene>
    <name evidence="3" type="ORF">WMY93_025741</name>
</gene>
<name>A0AAW0N186_9GOBI</name>